<protein>
    <recommendedName>
        <fullName evidence="14">Hexosyltransferase</fullName>
        <ecNumber evidence="14">2.4.1.-</ecNumber>
    </recommendedName>
</protein>
<dbReference type="GO" id="GO:0006493">
    <property type="term" value="P:protein O-linked glycosylation"/>
    <property type="evidence" value="ECO:0007669"/>
    <property type="project" value="TreeGrafter"/>
</dbReference>
<dbReference type="AlphaFoldDB" id="A0AAD1VLM7"/>
<feature type="transmembrane region" description="Helical" evidence="14">
    <location>
        <begin position="67"/>
        <end position="90"/>
    </location>
</feature>
<comment type="pathway">
    <text evidence="2">Protein modification; protein glycosylation.</text>
</comment>
<dbReference type="Pfam" id="PF01762">
    <property type="entry name" value="Galactosyl_T"/>
    <property type="match status" value="1"/>
</dbReference>
<dbReference type="FunFam" id="3.90.550.50:FF:000001">
    <property type="entry name" value="Hexosyltransferase"/>
    <property type="match status" value="1"/>
</dbReference>
<evidence type="ECO:0000313" key="16">
    <source>
        <dbReference type="Proteomes" id="UP001295444"/>
    </source>
</evidence>
<evidence type="ECO:0000256" key="4">
    <source>
        <dbReference type="ARBA" id="ARBA00022676"/>
    </source>
</evidence>
<keyword evidence="6 14" id="KW-0812">Transmembrane</keyword>
<evidence type="ECO:0000256" key="14">
    <source>
        <dbReference type="RuleBase" id="RU363063"/>
    </source>
</evidence>
<keyword evidence="8 14" id="KW-1133">Transmembrane helix</keyword>
<proteinExistence type="inferred from homology"/>
<evidence type="ECO:0000256" key="5">
    <source>
        <dbReference type="ARBA" id="ARBA00022679"/>
    </source>
</evidence>
<dbReference type="EC" id="2.4.1.-" evidence="14"/>
<evidence type="ECO:0000313" key="15">
    <source>
        <dbReference type="EMBL" id="CAH2219131.1"/>
    </source>
</evidence>
<evidence type="ECO:0000256" key="12">
    <source>
        <dbReference type="ARBA" id="ARBA00023180"/>
    </source>
</evidence>
<dbReference type="GO" id="GO:0006629">
    <property type="term" value="P:lipid metabolic process"/>
    <property type="evidence" value="ECO:0007669"/>
    <property type="project" value="UniProtKB-KW"/>
</dbReference>
<dbReference type="GO" id="GO:0008499">
    <property type="term" value="F:N-acetyl-beta-D-glucosaminide beta-(1,3)-galactosyltransferase activity"/>
    <property type="evidence" value="ECO:0007669"/>
    <property type="project" value="TreeGrafter"/>
</dbReference>
<evidence type="ECO:0000256" key="7">
    <source>
        <dbReference type="ARBA" id="ARBA00022968"/>
    </source>
</evidence>
<evidence type="ECO:0000256" key="10">
    <source>
        <dbReference type="ARBA" id="ARBA00023098"/>
    </source>
</evidence>
<evidence type="ECO:0000256" key="8">
    <source>
        <dbReference type="ARBA" id="ARBA00022989"/>
    </source>
</evidence>
<name>A0AAD1VLM7_PELCU</name>
<comment type="subcellular location">
    <subcellularLocation>
        <location evidence="1 14">Golgi apparatus membrane</location>
        <topology evidence="1 14">Single-pass type II membrane protein</topology>
    </subcellularLocation>
</comment>
<keyword evidence="4 14" id="KW-0328">Glycosyltransferase</keyword>
<dbReference type="PANTHER" id="PTHR11214:SF265">
    <property type="entry name" value="BETA-1,3-GALACTOSYLTRANSFERASE 5"/>
    <property type="match status" value="1"/>
</dbReference>
<comment type="catalytic activity">
    <reaction evidence="13">
        <text>a globoside Gb4Cer (d18:1(4E)) + UDP-alpha-D-galactose = a globoside GalGb4Cer (d18:1(4E)) + UDP + H(+)</text>
        <dbReference type="Rhea" id="RHEA:41996"/>
        <dbReference type="ChEBI" id="CHEBI:15378"/>
        <dbReference type="ChEBI" id="CHEBI:18259"/>
        <dbReference type="ChEBI" id="CHEBI:58223"/>
        <dbReference type="ChEBI" id="CHEBI:62571"/>
        <dbReference type="ChEBI" id="CHEBI:66914"/>
    </reaction>
    <physiologicalReaction direction="left-to-right" evidence="13">
        <dbReference type="Rhea" id="RHEA:41997"/>
    </physiologicalReaction>
</comment>
<evidence type="ECO:0000256" key="3">
    <source>
        <dbReference type="ARBA" id="ARBA00008661"/>
    </source>
</evidence>
<organism evidence="15 16">
    <name type="scientific">Pelobates cultripes</name>
    <name type="common">Western spadefoot toad</name>
    <dbReference type="NCBI Taxonomy" id="61616"/>
    <lineage>
        <taxon>Eukaryota</taxon>
        <taxon>Metazoa</taxon>
        <taxon>Chordata</taxon>
        <taxon>Craniata</taxon>
        <taxon>Vertebrata</taxon>
        <taxon>Euteleostomi</taxon>
        <taxon>Amphibia</taxon>
        <taxon>Batrachia</taxon>
        <taxon>Anura</taxon>
        <taxon>Pelobatoidea</taxon>
        <taxon>Pelobatidae</taxon>
        <taxon>Pelobates</taxon>
    </lineage>
</organism>
<keyword evidence="7 14" id="KW-0735">Signal-anchor</keyword>
<evidence type="ECO:0000256" key="1">
    <source>
        <dbReference type="ARBA" id="ARBA00004323"/>
    </source>
</evidence>
<accession>A0AAD1VLM7</accession>
<dbReference type="Gene3D" id="3.90.550.50">
    <property type="match status" value="1"/>
</dbReference>
<evidence type="ECO:0000256" key="6">
    <source>
        <dbReference type="ARBA" id="ARBA00022692"/>
    </source>
</evidence>
<keyword evidence="16" id="KW-1185">Reference proteome</keyword>
<comment type="similarity">
    <text evidence="3 14">Belongs to the glycosyltransferase 31 family.</text>
</comment>
<dbReference type="Proteomes" id="UP001295444">
    <property type="component" value="Chromosome 01"/>
</dbReference>
<evidence type="ECO:0000256" key="13">
    <source>
        <dbReference type="ARBA" id="ARBA00048834"/>
    </source>
</evidence>
<evidence type="ECO:0000256" key="11">
    <source>
        <dbReference type="ARBA" id="ARBA00023136"/>
    </source>
</evidence>
<dbReference type="EMBL" id="OW240912">
    <property type="protein sequence ID" value="CAH2219131.1"/>
    <property type="molecule type" value="Genomic_DNA"/>
</dbReference>
<dbReference type="InterPro" id="IPR002659">
    <property type="entry name" value="Glyco_trans_31"/>
</dbReference>
<keyword evidence="12" id="KW-0325">Glycoprotein</keyword>
<keyword evidence="11 14" id="KW-0472">Membrane</keyword>
<sequence length="379" mass="43998">MQARSKCENESLVPNGFGQQGFKLERCSEDNHLLLITHAGTLGSDAGINTISNNRFITGYKVPRRKVIVVIALMCTCLVFLGIFVEIHFLNVCTICHQRVSYYNISLERNETFFTLLPNINCKKNPPFLVLLITSTHGQQAARMAIRQSWGKPRTIQKQNVVAFFLLGSSVIRQHEDQANLVDEHNKYNDIIQRDFIDAYYNLTLKTVMGLDWIHHFCPETTFVMKTDTDMFVNTIYLVDLLLRKKLTANFFTGFLKPDEYPIRNIFSKWYVSRLEYPYYKYPPFCSGTGYVFSVDVALKIINMTSIVPFFKLEDVYVGLCLDKLKIPLQELHNKQTFFPERVSFSVCNYRNIVTSHGVQPKDILFYWEAMEWSETEKC</sequence>
<evidence type="ECO:0000256" key="9">
    <source>
        <dbReference type="ARBA" id="ARBA00023034"/>
    </source>
</evidence>
<dbReference type="GO" id="GO:0005783">
    <property type="term" value="C:endoplasmic reticulum"/>
    <property type="evidence" value="ECO:0007669"/>
    <property type="project" value="TreeGrafter"/>
</dbReference>
<dbReference type="PANTHER" id="PTHR11214">
    <property type="entry name" value="BETA-1,3-N-ACETYLGLUCOSAMINYLTRANSFERASE"/>
    <property type="match status" value="1"/>
</dbReference>
<keyword evidence="9 14" id="KW-0333">Golgi apparatus</keyword>
<keyword evidence="10" id="KW-0443">Lipid metabolism</keyword>
<dbReference type="GO" id="GO:0000139">
    <property type="term" value="C:Golgi membrane"/>
    <property type="evidence" value="ECO:0007669"/>
    <property type="project" value="UniProtKB-SubCell"/>
</dbReference>
<gene>
    <name evidence="15" type="ORF">PECUL_23A059221</name>
</gene>
<keyword evidence="5" id="KW-0808">Transferase</keyword>
<reference evidence="15" key="1">
    <citation type="submission" date="2022-03" db="EMBL/GenBank/DDBJ databases">
        <authorList>
            <person name="Alioto T."/>
            <person name="Alioto T."/>
            <person name="Gomez Garrido J."/>
        </authorList>
    </citation>
    <scope>NUCLEOTIDE SEQUENCE</scope>
</reference>
<evidence type="ECO:0000256" key="2">
    <source>
        <dbReference type="ARBA" id="ARBA00004922"/>
    </source>
</evidence>